<evidence type="ECO:0000313" key="3">
    <source>
        <dbReference type="EMBL" id="EOR94250.1"/>
    </source>
</evidence>
<dbReference type="EMBL" id="AQPN01000090">
    <property type="protein sequence ID" value="EOR94250.1"/>
    <property type="molecule type" value="Genomic_DNA"/>
</dbReference>
<dbReference type="OrthoDB" id="9811239at2"/>
<dbReference type="InterPro" id="IPR028098">
    <property type="entry name" value="Glyco_trans_4-like_N"/>
</dbReference>
<dbReference type="PANTHER" id="PTHR12526">
    <property type="entry name" value="GLYCOSYLTRANSFERASE"/>
    <property type="match status" value="1"/>
</dbReference>
<feature type="domain" description="Glycosyl transferase family 1" evidence="1">
    <location>
        <begin position="189"/>
        <end position="346"/>
    </location>
</feature>
<protein>
    <submittedName>
        <fullName evidence="3">Glycosyl transferase, group 1</fullName>
    </submittedName>
</protein>
<dbReference type="SUPFAM" id="SSF53756">
    <property type="entry name" value="UDP-Glycosyltransferase/glycogen phosphorylase"/>
    <property type="match status" value="1"/>
</dbReference>
<dbReference type="STRING" id="1150600.ADIARSV_2491"/>
<dbReference type="Pfam" id="PF13439">
    <property type="entry name" value="Glyco_transf_4"/>
    <property type="match status" value="1"/>
</dbReference>
<dbReference type="Pfam" id="PF00534">
    <property type="entry name" value="Glycos_transf_1"/>
    <property type="match status" value="1"/>
</dbReference>
<accession>R9GRT9</accession>
<dbReference type="CDD" id="cd03811">
    <property type="entry name" value="GT4_GT28_WabH-like"/>
    <property type="match status" value="1"/>
</dbReference>
<comment type="caution">
    <text evidence="3">The sequence shown here is derived from an EMBL/GenBank/DDBJ whole genome shotgun (WGS) entry which is preliminary data.</text>
</comment>
<reference evidence="3 4" key="1">
    <citation type="journal article" date="2013" name="Genome Announc.">
        <title>Draft Genome Sequence of Arcticibacter svalbardensis Strain MN12-7T, a Member of the Family Sphingobacteriaceae Isolated from an Arctic Soil Sample.</title>
        <authorList>
            <person name="Shivaji S."/>
            <person name="Ara S."/>
            <person name="Prasad S."/>
            <person name="Manasa B.P."/>
            <person name="Begum Z."/>
            <person name="Singh A."/>
            <person name="Kumar Pinnaka A."/>
        </authorList>
    </citation>
    <scope>NUCLEOTIDE SEQUENCE [LARGE SCALE GENOMIC DNA]</scope>
    <source>
        <strain evidence="3 4">MN12-7</strain>
    </source>
</reference>
<dbReference type="PANTHER" id="PTHR12526:SF630">
    <property type="entry name" value="GLYCOSYLTRANSFERASE"/>
    <property type="match status" value="1"/>
</dbReference>
<feature type="domain" description="Glycosyltransferase subfamily 4-like N-terminal" evidence="2">
    <location>
        <begin position="13"/>
        <end position="170"/>
    </location>
</feature>
<name>R9GRT9_9SPHI</name>
<dbReference type="InterPro" id="IPR001296">
    <property type="entry name" value="Glyco_trans_1"/>
</dbReference>
<organism evidence="3 4">
    <name type="scientific">Arcticibacter svalbardensis MN12-7</name>
    <dbReference type="NCBI Taxonomy" id="1150600"/>
    <lineage>
        <taxon>Bacteria</taxon>
        <taxon>Pseudomonadati</taxon>
        <taxon>Bacteroidota</taxon>
        <taxon>Sphingobacteriia</taxon>
        <taxon>Sphingobacteriales</taxon>
        <taxon>Sphingobacteriaceae</taxon>
        <taxon>Arcticibacter</taxon>
    </lineage>
</organism>
<proteinExistence type="predicted"/>
<dbReference type="eggNOG" id="COG0438">
    <property type="taxonomic scope" value="Bacteria"/>
</dbReference>
<keyword evidence="3" id="KW-0808">Transferase</keyword>
<dbReference type="Gene3D" id="3.40.50.2000">
    <property type="entry name" value="Glycogen Phosphorylase B"/>
    <property type="match status" value="2"/>
</dbReference>
<evidence type="ECO:0000259" key="2">
    <source>
        <dbReference type="Pfam" id="PF13439"/>
    </source>
</evidence>
<dbReference type="PATRIC" id="fig|1150600.3.peg.2464"/>
<keyword evidence="4" id="KW-1185">Reference proteome</keyword>
<dbReference type="Proteomes" id="UP000014174">
    <property type="component" value="Unassembled WGS sequence"/>
</dbReference>
<sequence length="365" mass="40914">MKLAYFYRNLNQGGIQKMIVNAANYFVEQGNDVSVVLMIPGGEYVSLLDPRIKLIYFRSLKKSRLFFSFSDILKREKFDVLFTATPSLNTFTVIGRLMARVKTKIVISERNNTVVFFKNSALTLSKLTFLSIPLLYRFADAIVAVSKGLGQSLQKVALIPANKIHVIYNPAWSPELEKQAGLPVQHEWLNDDTVPVLITVGRLVDAKNHALLIDAIALLSKKREVRLIIIGEGPLREKLQSQINSLNLQDCISLEGFKLNPVSWMSKANLFVLSSDYEGFGNVLVEALAAGLTIVSTDCDYGPAEILEDRYGFLVPIGQVNALSEQINYALDHPIDRDLLISRAREFSVNQIMQHYQSLFSTLIS</sequence>
<evidence type="ECO:0000259" key="1">
    <source>
        <dbReference type="Pfam" id="PF00534"/>
    </source>
</evidence>
<dbReference type="GO" id="GO:0016757">
    <property type="term" value="F:glycosyltransferase activity"/>
    <property type="evidence" value="ECO:0007669"/>
    <property type="project" value="InterPro"/>
</dbReference>
<dbReference type="RefSeq" id="WP_016195722.1">
    <property type="nucleotide sequence ID" value="NZ_AQPN01000090.1"/>
</dbReference>
<dbReference type="AlphaFoldDB" id="R9GRT9"/>
<gene>
    <name evidence="3" type="ORF">ADIARSV_2491</name>
</gene>
<evidence type="ECO:0000313" key="4">
    <source>
        <dbReference type="Proteomes" id="UP000014174"/>
    </source>
</evidence>